<evidence type="ECO:0000313" key="2">
    <source>
        <dbReference type="Proteomes" id="UP000050973"/>
    </source>
</evidence>
<comment type="caution">
    <text evidence="1">The sequence shown here is derived from an EMBL/GenBank/DDBJ whole genome shotgun (WGS) entry which is preliminary data.</text>
</comment>
<dbReference type="GO" id="GO:0005829">
    <property type="term" value="C:cytosol"/>
    <property type="evidence" value="ECO:0007669"/>
    <property type="project" value="TreeGrafter"/>
</dbReference>
<dbReference type="PANTHER" id="PTHR43235:SF1">
    <property type="entry name" value="GLUTAMINE AMIDOTRANSFERASE PB2B2.05-RELATED"/>
    <property type="match status" value="1"/>
</dbReference>
<proteinExistence type="predicted"/>
<dbReference type="Pfam" id="PF07722">
    <property type="entry name" value="Peptidase_C26"/>
    <property type="match status" value="1"/>
</dbReference>
<dbReference type="PATRIC" id="fig|1423779.3.peg.949"/>
<dbReference type="InterPro" id="IPR029062">
    <property type="entry name" value="Class_I_gatase-like"/>
</dbReference>
<dbReference type="AlphaFoldDB" id="A0A0R1W9Y9"/>
<dbReference type="SUPFAM" id="SSF52317">
    <property type="entry name" value="Class I glutamine amidotransferase-like"/>
    <property type="match status" value="1"/>
</dbReference>
<protein>
    <submittedName>
        <fullName evidence="1">Peptidase C26</fullName>
    </submittedName>
</protein>
<accession>A0A0R1W9Y9</accession>
<dbReference type="InterPro" id="IPR044668">
    <property type="entry name" value="PuuD-like"/>
</dbReference>
<gene>
    <name evidence="1" type="ORF">FC49_GL000930</name>
</gene>
<dbReference type="GO" id="GO:0006598">
    <property type="term" value="P:polyamine catabolic process"/>
    <property type="evidence" value="ECO:0007669"/>
    <property type="project" value="TreeGrafter"/>
</dbReference>
<evidence type="ECO:0000313" key="1">
    <source>
        <dbReference type="EMBL" id="KRM14766.1"/>
    </source>
</evidence>
<dbReference type="GO" id="GO:0033969">
    <property type="term" value="F:gamma-glutamyl-gamma-aminobutyrate hydrolase activity"/>
    <property type="evidence" value="ECO:0007669"/>
    <property type="project" value="TreeGrafter"/>
</dbReference>
<dbReference type="EMBL" id="AZGE01000021">
    <property type="protein sequence ID" value="KRM14766.1"/>
    <property type="molecule type" value="Genomic_DNA"/>
</dbReference>
<dbReference type="FunFam" id="3.40.50.880:FF:000030">
    <property type="entry name" value="Gamma-glutamyl-gamma-aminobutyrate hydrolase PuuD"/>
    <property type="match status" value="1"/>
</dbReference>
<dbReference type="PANTHER" id="PTHR43235">
    <property type="entry name" value="GLUTAMINE AMIDOTRANSFERASE PB2B2.05-RELATED"/>
    <property type="match status" value="1"/>
</dbReference>
<dbReference type="Gene3D" id="3.40.50.880">
    <property type="match status" value="1"/>
</dbReference>
<dbReference type="Proteomes" id="UP000050973">
    <property type="component" value="Unassembled WGS sequence"/>
</dbReference>
<dbReference type="CDD" id="cd01745">
    <property type="entry name" value="GATase1_2"/>
    <property type="match status" value="1"/>
</dbReference>
<name>A0A0R1W9Y9_9LACO</name>
<reference evidence="1 2" key="1">
    <citation type="journal article" date="2015" name="Genome Announc.">
        <title>Expanding the biotechnology potential of lactobacilli through comparative genomics of 213 strains and associated genera.</title>
        <authorList>
            <person name="Sun Z."/>
            <person name="Harris H.M."/>
            <person name="McCann A."/>
            <person name="Guo C."/>
            <person name="Argimon S."/>
            <person name="Zhang W."/>
            <person name="Yang X."/>
            <person name="Jeffery I.B."/>
            <person name="Cooney J.C."/>
            <person name="Kagawa T.F."/>
            <person name="Liu W."/>
            <person name="Song Y."/>
            <person name="Salvetti E."/>
            <person name="Wrobel A."/>
            <person name="Rasinkangas P."/>
            <person name="Parkhill J."/>
            <person name="Rea M.C."/>
            <person name="O'Sullivan O."/>
            <person name="Ritari J."/>
            <person name="Douillard F.P."/>
            <person name="Paul Ross R."/>
            <person name="Yang R."/>
            <person name="Briner A.E."/>
            <person name="Felis G.E."/>
            <person name="de Vos W.M."/>
            <person name="Barrangou R."/>
            <person name="Klaenhammer T.R."/>
            <person name="Caufield P.W."/>
            <person name="Cui Y."/>
            <person name="Zhang H."/>
            <person name="O'Toole P.W."/>
        </authorList>
    </citation>
    <scope>NUCLEOTIDE SEQUENCE [LARGE SCALE GENOMIC DNA]</scope>
    <source>
        <strain evidence="1 2">DSM 4864</strain>
    </source>
</reference>
<sequence length="246" mass="27386">MIMYKPIIGISGSRIINNGGALPGYYRSYVNEDYVDSVIQNGGIPYIIPFNDNEEVTVAQVAQLDALILSGGHDVTPWNYGEESQQKIGMIWPARDRFDMRLLRQAEQNRIPVLGICRGAQLINVAHGGSLYQDISYREAPTLKHNEGHTPDLPTQTINLRQGSHLAALFDSQTIHVNSFHHQLIKDLGQGLTADAKALDGVIEAFENADASVIGVQWHPEMLHRSVQAMNNLFTDLIRRAEKEGF</sequence>
<dbReference type="InterPro" id="IPR011697">
    <property type="entry name" value="Peptidase_C26"/>
</dbReference>
<dbReference type="PROSITE" id="PS51273">
    <property type="entry name" value="GATASE_TYPE_1"/>
    <property type="match status" value="1"/>
</dbReference>
<organism evidence="1 2">
    <name type="scientific">Limosilactobacillus oris DSM 4864</name>
    <dbReference type="NCBI Taxonomy" id="1423779"/>
    <lineage>
        <taxon>Bacteria</taxon>
        <taxon>Bacillati</taxon>
        <taxon>Bacillota</taxon>
        <taxon>Bacilli</taxon>
        <taxon>Lactobacillales</taxon>
        <taxon>Lactobacillaceae</taxon>
        <taxon>Limosilactobacillus</taxon>
    </lineage>
</organism>